<feature type="domain" description="BPTI/Kunitz inhibitor" evidence="8">
    <location>
        <begin position="168"/>
        <end position="218"/>
    </location>
</feature>
<keyword evidence="3" id="KW-0964">Secreted</keyword>
<evidence type="ECO:0000256" key="5">
    <source>
        <dbReference type="ARBA" id="ARBA00022729"/>
    </source>
</evidence>
<dbReference type="GO" id="GO:0004867">
    <property type="term" value="F:serine-type endopeptidase inhibitor activity"/>
    <property type="evidence" value="ECO:0000318"/>
    <property type="project" value="GO_Central"/>
</dbReference>
<keyword evidence="5" id="KW-0732">Signal</keyword>
<keyword evidence="4" id="KW-0646">Protease inhibitor</keyword>
<evidence type="ECO:0000313" key="10">
    <source>
        <dbReference type="Proteomes" id="UP000001646"/>
    </source>
</evidence>
<dbReference type="FunFam" id="4.10.410.10:FF:000020">
    <property type="entry name" value="Collagen, type VI, alpha 3"/>
    <property type="match status" value="1"/>
</dbReference>
<name>H9GUT9_ANOCA</name>
<feature type="domain" description="BPTI/Kunitz inhibitor" evidence="8">
    <location>
        <begin position="94"/>
        <end position="144"/>
    </location>
</feature>
<dbReference type="GO" id="GO:0044483">
    <property type="term" value="P:venom-mediated perturbation of hemostasis"/>
    <property type="evidence" value="ECO:0007669"/>
    <property type="project" value="UniProtKB-ARBA"/>
</dbReference>
<dbReference type="InterPro" id="IPR036880">
    <property type="entry name" value="Kunitz_BPTI_sf"/>
</dbReference>
<evidence type="ECO:0000256" key="3">
    <source>
        <dbReference type="ARBA" id="ARBA00022525"/>
    </source>
</evidence>
<dbReference type="SMART" id="SM00131">
    <property type="entry name" value="KU"/>
    <property type="match status" value="3"/>
</dbReference>
<protein>
    <recommendedName>
        <fullName evidence="8">BPTI/Kunitz inhibitor domain-containing protein</fullName>
    </recommendedName>
</protein>
<evidence type="ECO:0000256" key="1">
    <source>
        <dbReference type="ARBA" id="ARBA00004613"/>
    </source>
</evidence>
<dbReference type="FunFam" id="4.10.410.10:FF:000021">
    <property type="entry name" value="Serine protease inhibitor, putative"/>
    <property type="match status" value="1"/>
</dbReference>
<dbReference type="FunFam" id="4.10.410.10:FF:000075">
    <property type="entry name" value="Tissue factor pathway inhibitor"/>
    <property type="match status" value="1"/>
</dbReference>
<dbReference type="Pfam" id="PF00014">
    <property type="entry name" value="Kunitz_BPTI"/>
    <property type="match status" value="3"/>
</dbReference>
<dbReference type="PANTHER" id="PTHR10083:SF376">
    <property type="entry name" value="SERINE PEPTIDASE INHIBITOR, KUNITZ TYPE, 3"/>
    <property type="match status" value="1"/>
</dbReference>
<evidence type="ECO:0000313" key="9">
    <source>
        <dbReference type="Ensembl" id="ENSACAP00000020918.2"/>
    </source>
</evidence>
<comment type="similarity">
    <text evidence="2">Belongs to the venom Kunitz-type family.</text>
</comment>
<dbReference type="GeneTree" id="ENSGT00940000169773"/>
<evidence type="ECO:0000256" key="6">
    <source>
        <dbReference type="ARBA" id="ARBA00022900"/>
    </source>
</evidence>
<keyword evidence="10" id="KW-1185">Reference proteome</keyword>
<dbReference type="STRING" id="28377.ENSACAP00000020918"/>
<dbReference type="CDD" id="cd00109">
    <property type="entry name" value="Kunitz-type"/>
    <property type="match status" value="3"/>
</dbReference>
<proteinExistence type="inferred from homology"/>
<sequence length="260" mass="29324">MGQTNRAAMPENLSLLRLHLQSANQLPRICSLPKSIGWCSSSVRRFYYDTEIRIKRCEIFYYGGCGGNANNFLTKNECISKCRGKVKINHPQVCKLRRKVGRCKGKLERYYFDMGRKRCQPFTYSGCGGNENRFVTRVDCLLSCENMGKKNNYDFSAIWVTNFVLICVLLPKDTGPCKASIPLFYFDIRSGQCEDFVYGGCGGNANIFLTWDECFSKCGGNVKINHPQVVLLIAKGLHYGLHCIILRILTNSSDGVKSVS</sequence>
<organism evidence="9 10">
    <name type="scientific">Anolis carolinensis</name>
    <name type="common">Green anole</name>
    <name type="synonym">American chameleon</name>
    <dbReference type="NCBI Taxonomy" id="28377"/>
    <lineage>
        <taxon>Eukaryota</taxon>
        <taxon>Metazoa</taxon>
        <taxon>Chordata</taxon>
        <taxon>Craniata</taxon>
        <taxon>Vertebrata</taxon>
        <taxon>Euteleostomi</taxon>
        <taxon>Lepidosauria</taxon>
        <taxon>Squamata</taxon>
        <taxon>Bifurcata</taxon>
        <taxon>Unidentata</taxon>
        <taxon>Episquamata</taxon>
        <taxon>Toxicofera</taxon>
        <taxon>Iguania</taxon>
        <taxon>Dactyloidae</taxon>
        <taxon>Anolis</taxon>
    </lineage>
</organism>
<reference evidence="9" key="2">
    <citation type="submission" date="2025-08" db="UniProtKB">
        <authorList>
            <consortium name="Ensembl"/>
        </authorList>
    </citation>
    <scope>IDENTIFICATION</scope>
</reference>
<reference evidence="9" key="3">
    <citation type="submission" date="2025-09" db="UniProtKB">
        <authorList>
            <consortium name="Ensembl"/>
        </authorList>
    </citation>
    <scope>IDENTIFICATION</scope>
</reference>
<feature type="domain" description="BPTI/Kunitz inhibitor" evidence="8">
    <location>
        <begin position="30"/>
        <end position="82"/>
    </location>
</feature>
<reference evidence="9" key="1">
    <citation type="submission" date="2009-12" db="EMBL/GenBank/DDBJ databases">
        <title>The Genome Sequence of Anolis carolinensis (Green Anole Lizard).</title>
        <authorList>
            <consortium name="The Genome Sequencing Platform"/>
            <person name="Di Palma F."/>
            <person name="Alfoldi J."/>
            <person name="Heiman D."/>
            <person name="Young S."/>
            <person name="Grabherr M."/>
            <person name="Johnson J."/>
            <person name="Lander E.S."/>
            <person name="Lindblad-Toh K."/>
        </authorList>
    </citation>
    <scope>NUCLEOTIDE SEQUENCE [LARGE SCALE GENOMIC DNA]</scope>
    <source>
        <strain evidence="9">JBL SC #1</strain>
    </source>
</reference>
<dbReference type="HOGENOM" id="CLU_058441_1_0_1"/>
<dbReference type="PROSITE" id="PS50279">
    <property type="entry name" value="BPTI_KUNITZ_2"/>
    <property type="match status" value="3"/>
</dbReference>
<dbReference type="Gene3D" id="4.10.410.10">
    <property type="entry name" value="Pancreatic trypsin inhibitor Kunitz domain"/>
    <property type="match status" value="3"/>
</dbReference>
<dbReference type="eggNOG" id="KOG4597">
    <property type="taxonomic scope" value="Eukaryota"/>
</dbReference>
<keyword evidence="7" id="KW-1015">Disulfide bond</keyword>
<dbReference type="SUPFAM" id="SSF57362">
    <property type="entry name" value="BPTI-like"/>
    <property type="match status" value="3"/>
</dbReference>
<evidence type="ECO:0000256" key="7">
    <source>
        <dbReference type="ARBA" id="ARBA00023157"/>
    </source>
</evidence>
<dbReference type="InParanoid" id="H9GUT9"/>
<dbReference type="PANTHER" id="PTHR10083">
    <property type="entry name" value="KUNITZ-TYPE PROTEASE INHIBITOR-RELATED"/>
    <property type="match status" value="1"/>
</dbReference>
<dbReference type="PRINTS" id="PR00759">
    <property type="entry name" value="BASICPTASE"/>
</dbReference>
<accession>H9GUT9</accession>
<dbReference type="InterPro" id="IPR020901">
    <property type="entry name" value="Prtase_inh_Kunz-CS"/>
</dbReference>
<comment type="subcellular location">
    <subcellularLocation>
        <location evidence="1">Secreted</location>
    </subcellularLocation>
</comment>
<keyword evidence="6" id="KW-0722">Serine protease inhibitor</keyword>
<evidence type="ECO:0000259" key="8">
    <source>
        <dbReference type="PROSITE" id="PS50279"/>
    </source>
</evidence>
<dbReference type="GO" id="GO:0005615">
    <property type="term" value="C:extracellular space"/>
    <property type="evidence" value="ECO:0000318"/>
    <property type="project" value="GO_Central"/>
</dbReference>
<dbReference type="Ensembl" id="ENSACAT00000028924.2">
    <property type="protein sequence ID" value="ENSACAP00000020918.2"/>
    <property type="gene ID" value="ENSACAG00000024806.2"/>
</dbReference>
<evidence type="ECO:0000256" key="4">
    <source>
        <dbReference type="ARBA" id="ARBA00022690"/>
    </source>
</evidence>
<evidence type="ECO:0000256" key="2">
    <source>
        <dbReference type="ARBA" id="ARBA00008415"/>
    </source>
</evidence>
<dbReference type="InterPro" id="IPR050098">
    <property type="entry name" value="TFPI/VKTCI-like"/>
</dbReference>
<dbReference type="PROSITE" id="PS00280">
    <property type="entry name" value="BPTI_KUNITZ_1"/>
    <property type="match status" value="2"/>
</dbReference>
<dbReference type="AlphaFoldDB" id="H9GUT9"/>
<dbReference type="InterPro" id="IPR002223">
    <property type="entry name" value="Kunitz_BPTI"/>
</dbReference>
<dbReference type="Proteomes" id="UP000001646">
    <property type="component" value="Unplaced"/>
</dbReference>